<feature type="domain" description="DUF913" evidence="4">
    <location>
        <begin position="426"/>
        <end position="860"/>
    </location>
</feature>
<dbReference type="PANTHER" id="PTHR11254">
    <property type="entry name" value="HECT DOMAIN UBIQUITIN-PROTEIN LIGASE"/>
    <property type="match status" value="1"/>
</dbReference>
<dbReference type="GO" id="GO:0006511">
    <property type="term" value="P:ubiquitin-dependent protein catabolic process"/>
    <property type="evidence" value="ECO:0007669"/>
    <property type="project" value="TreeGrafter"/>
</dbReference>
<evidence type="ECO:0000259" key="4">
    <source>
        <dbReference type="Pfam" id="PF06025"/>
    </source>
</evidence>
<feature type="compositionally biased region" description="Acidic residues" evidence="2">
    <location>
        <begin position="772"/>
        <end position="782"/>
    </location>
</feature>
<dbReference type="GO" id="GO:0061630">
    <property type="term" value="F:ubiquitin protein ligase activity"/>
    <property type="evidence" value="ECO:0007669"/>
    <property type="project" value="TreeGrafter"/>
</dbReference>
<dbReference type="InterPro" id="IPR010314">
    <property type="entry name" value="E3_Ub_ligase_DUF913"/>
</dbReference>
<reference evidence="5" key="1">
    <citation type="submission" date="2020-06" db="EMBL/GenBank/DDBJ databases">
        <title>Draft genome of Bugula neritina, a colonial animal packing powerful symbionts and potential medicines.</title>
        <authorList>
            <person name="Rayko M."/>
        </authorList>
    </citation>
    <scope>NUCLEOTIDE SEQUENCE [LARGE SCALE GENOMIC DNA]</scope>
    <source>
        <strain evidence="5">Kwan_BN1</strain>
    </source>
</reference>
<evidence type="ECO:0008006" key="7">
    <source>
        <dbReference type="Google" id="ProtNLM"/>
    </source>
</evidence>
<keyword evidence="6" id="KW-1185">Reference proteome</keyword>
<name>A0A7J7JYR6_BUGNE</name>
<dbReference type="OrthoDB" id="423283at2759"/>
<dbReference type="Pfam" id="PF06025">
    <property type="entry name" value="DUF913"/>
    <property type="match status" value="1"/>
</dbReference>
<gene>
    <name evidence="5" type="ORF">EB796_011205</name>
</gene>
<dbReference type="Proteomes" id="UP000593567">
    <property type="component" value="Unassembled WGS sequence"/>
</dbReference>
<evidence type="ECO:0000313" key="6">
    <source>
        <dbReference type="Proteomes" id="UP000593567"/>
    </source>
</evidence>
<dbReference type="EMBL" id="VXIV02001702">
    <property type="protein sequence ID" value="KAF6030496.1"/>
    <property type="molecule type" value="Genomic_DNA"/>
</dbReference>
<organism evidence="5 6">
    <name type="scientific">Bugula neritina</name>
    <name type="common">Brown bryozoan</name>
    <name type="synonym">Sertularia neritina</name>
    <dbReference type="NCBI Taxonomy" id="10212"/>
    <lineage>
        <taxon>Eukaryota</taxon>
        <taxon>Metazoa</taxon>
        <taxon>Spiralia</taxon>
        <taxon>Lophotrochozoa</taxon>
        <taxon>Bryozoa</taxon>
        <taxon>Gymnolaemata</taxon>
        <taxon>Cheilostomatida</taxon>
        <taxon>Flustrina</taxon>
        <taxon>Buguloidea</taxon>
        <taxon>Bugulidae</taxon>
        <taxon>Bugula</taxon>
    </lineage>
</organism>
<sequence>MKIERSKLKKSNSELPEACRPLRDSLVTAKDDHSMYEILKKVKSWEFGKSELFHWVDVLDKFDSIMERCCAIVDGNKWMLACDQPENAKLKLLMLQVMKFTSMLIEYSFQRHSYESMDYLISLLSSSDMDVVHEVLTVLYVFSKRSNFMGRLSPAKKREIVIRLLYLAESWGGKENGFGLAECCQDLAADTYPSSATTVHFEFYINKSSQTQPSNLCTIHLENVDKLCTSPAEVMTMVLKDYEVPESKQMLLFTHIRLAHSFSHFKQRTNCILARLQAISVLVYSHAGDNDVAHQIIYTGFINELVNVLELPSEHLIDMKAAVMRTLTAIIHLERNPKLDAIIDVTGANIYHGFLPSLVRKCIVHMVEPDKPAFPHSFSTALFSFLYHLASYESGGEALLACGIMPSLLQLASWYSDEQEHITFVTRAVRIIDLITNMDTVSFDAHNGLKVFIERLDYEVTICRKEQPNIIRPSKLSSLVSIDAATMDVSESSLSTASASESVGNIHSQQVDLAGTQPFLGSSPVAGPSKPSADGLESMDSQPSLAAKVVVIPVPKKGVQCLPQRSALLKSILNFFKKVIPEPTLSFADSIRHIMEGSMPKALQHIISNAEYYGASLFLLALDVVTVFVFQEPSLLSSLQDKGLTEVVLESLLVKDVPTTREVGLDAFVSYKPFDKLFKVLLSPEYLPAMKKRKSSDAFGDTAGNLGTAMDELMRHQPSLREPAISAIIGLMNEIIRFGTDKQYVCVSKASEAIEATTGSSSAANAPSNSDIESEDDEEVTEGDNSQIVVSTPQQTIATEEVKTSTPKPIPLIDYIHNVMKFVDAIMGNTSSDDHCMEFINQEGLEPLFTIVGLPNLPVDFPTTQAFQAVSNVCTVLLKLCHEPLVLQEGIKQLSEVLDSIGSLYEPLPPPGGSVLLNELANAVGGTASISDAVASSTLTPLLHRLTSVQLYVKMLANMCKFGQADLKEISLSQWSSQQGMEVLEQLGKLYYLILWEGTVLLAVCGDNDRLPAESDFGRG</sequence>
<dbReference type="InterPro" id="IPR010309">
    <property type="entry name" value="E3_Ub_ligase_DUF908"/>
</dbReference>
<keyword evidence="1" id="KW-0808">Transferase</keyword>
<evidence type="ECO:0000256" key="1">
    <source>
        <dbReference type="ARBA" id="ARBA00022679"/>
    </source>
</evidence>
<feature type="domain" description="DUF908" evidence="3">
    <location>
        <begin position="92"/>
        <end position="214"/>
    </location>
</feature>
<evidence type="ECO:0000313" key="5">
    <source>
        <dbReference type="EMBL" id="KAF6030496.1"/>
    </source>
</evidence>
<feature type="region of interest" description="Disordered" evidence="2">
    <location>
        <begin position="756"/>
        <end position="788"/>
    </location>
</feature>
<dbReference type="GO" id="GO:0005634">
    <property type="term" value="C:nucleus"/>
    <property type="evidence" value="ECO:0007669"/>
    <property type="project" value="TreeGrafter"/>
</dbReference>
<protein>
    <recommendedName>
        <fullName evidence="7">HUWE1</fullName>
    </recommendedName>
</protein>
<dbReference type="Pfam" id="PF06012">
    <property type="entry name" value="DUF908"/>
    <property type="match status" value="1"/>
</dbReference>
<dbReference type="InterPro" id="IPR050409">
    <property type="entry name" value="E3_ubiq-protein_ligase"/>
</dbReference>
<dbReference type="InterPro" id="IPR016024">
    <property type="entry name" value="ARM-type_fold"/>
</dbReference>
<dbReference type="SUPFAM" id="SSF48371">
    <property type="entry name" value="ARM repeat"/>
    <property type="match status" value="1"/>
</dbReference>
<evidence type="ECO:0000259" key="3">
    <source>
        <dbReference type="Pfam" id="PF06012"/>
    </source>
</evidence>
<accession>A0A7J7JYR6</accession>
<proteinExistence type="predicted"/>
<evidence type="ECO:0000256" key="2">
    <source>
        <dbReference type="SAM" id="MobiDB-lite"/>
    </source>
</evidence>
<dbReference type="AlphaFoldDB" id="A0A7J7JYR6"/>
<dbReference type="PANTHER" id="PTHR11254:SF67">
    <property type="entry name" value="E3 UBIQUITIN-PROTEIN LIGASE HUWE1"/>
    <property type="match status" value="1"/>
</dbReference>
<dbReference type="GO" id="GO:0005737">
    <property type="term" value="C:cytoplasm"/>
    <property type="evidence" value="ECO:0007669"/>
    <property type="project" value="TreeGrafter"/>
</dbReference>
<comment type="caution">
    <text evidence="5">The sequence shown here is derived from an EMBL/GenBank/DDBJ whole genome shotgun (WGS) entry which is preliminary data.</text>
</comment>
<dbReference type="GO" id="GO:0000209">
    <property type="term" value="P:protein polyubiquitination"/>
    <property type="evidence" value="ECO:0007669"/>
    <property type="project" value="TreeGrafter"/>
</dbReference>
<feature type="compositionally biased region" description="Low complexity" evidence="2">
    <location>
        <begin position="760"/>
        <end position="771"/>
    </location>
</feature>